<organism evidence="7 8">
    <name type="scientific">Aplysia californica</name>
    <name type="common">California sea hare</name>
    <dbReference type="NCBI Taxonomy" id="6500"/>
    <lineage>
        <taxon>Eukaryota</taxon>
        <taxon>Metazoa</taxon>
        <taxon>Spiralia</taxon>
        <taxon>Lophotrochozoa</taxon>
        <taxon>Mollusca</taxon>
        <taxon>Gastropoda</taxon>
        <taxon>Heterobranchia</taxon>
        <taxon>Euthyneura</taxon>
        <taxon>Tectipleura</taxon>
        <taxon>Aplysiida</taxon>
        <taxon>Aplysioidea</taxon>
        <taxon>Aplysiidae</taxon>
        <taxon>Aplysia</taxon>
    </lineage>
</organism>
<evidence type="ECO:0000259" key="6">
    <source>
        <dbReference type="Pfam" id="PF21886"/>
    </source>
</evidence>
<dbReference type="GeneID" id="101846501"/>
<keyword evidence="3" id="KW-0805">Transcription regulation</keyword>
<dbReference type="RefSeq" id="XP_035825214.1">
    <property type="nucleotide sequence ID" value="XM_035969321.1"/>
</dbReference>
<keyword evidence="1" id="KW-0863">Zinc-finger</keyword>
<dbReference type="PANTHER" id="PTHR11618:SF13">
    <property type="entry name" value="TRANSCRIPTION INITIATION FACTOR IIB"/>
    <property type="match status" value="1"/>
</dbReference>
<dbReference type="PANTHER" id="PTHR11618">
    <property type="entry name" value="TRANSCRIPTION INITIATION FACTOR IIB-RELATED"/>
    <property type="match status" value="1"/>
</dbReference>
<dbReference type="InterPro" id="IPR036915">
    <property type="entry name" value="Cyclin-like_sf"/>
</dbReference>
<feature type="region of interest" description="Disordered" evidence="5">
    <location>
        <begin position="410"/>
        <end position="430"/>
    </location>
</feature>
<evidence type="ECO:0000313" key="8">
    <source>
        <dbReference type="RefSeq" id="XP_035825214.1"/>
    </source>
</evidence>
<dbReference type="Gene3D" id="1.10.472.10">
    <property type="entry name" value="Cyclin-like"/>
    <property type="match status" value="1"/>
</dbReference>
<dbReference type="SUPFAM" id="SSF47954">
    <property type="entry name" value="Cyclin-like"/>
    <property type="match status" value="1"/>
</dbReference>
<keyword evidence="7" id="KW-1185">Reference proteome</keyword>
<keyword evidence="4" id="KW-0804">Transcription</keyword>
<accession>A0ABM1VS22</accession>
<dbReference type="Pfam" id="PF21886">
    <property type="entry name" value="BRF2-like_C_cyclin_rpt"/>
    <property type="match status" value="1"/>
</dbReference>
<evidence type="ECO:0000256" key="5">
    <source>
        <dbReference type="SAM" id="MobiDB-lite"/>
    </source>
</evidence>
<evidence type="ECO:0000313" key="7">
    <source>
        <dbReference type="Proteomes" id="UP000694888"/>
    </source>
</evidence>
<feature type="compositionally biased region" description="Polar residues" evidence="5">
    <location>
        <begin position="415"/>
        <end position="425"/>
    </location>
</feature>
<evidence type="ECO:0000256" key="1">
    <source>
        <dbReference type="ARBA" id="ARBA00022771"/>
    </source>
</evidence>
<protein>
    <submittedName>
        <fullName evidence="8">Transcription factor IIIB 50 kDa subunit</fullName>
    </submittedName>
</protein>
<proteinExistence type="predicted"/>
<keyword evidence="2" id="KW-0862">Zinc</keyword>
<dbReference type="Proteomes" id="UP000694888">
    <property type="component" value="Unplaced"/>
</dbReference>
<evidence type="ECO:0000256" key="4">
    <source>
        <dbReference type="ARBA" id="ARBA00023163"/>
    </source>
</evidence>
<feature type="domain" description="BRF2-like C-terminal" evidence="6">
    <location>
        <begin position="296"/>
        <end position="397"/>
    </location>
</feature>
<evidence type="ECO:0000256" key="3">
    <source>
        <dbReference type="ARBA" id="ARBA00023015"/>
    </source>
</evidence>
<gene>
    <name evidence="8" type="primary">LOC101846501</name>
</gene>
<keyword evidence="1" id="KW-0479">Metal-binding</keyword>
<sequence>MSLEVCSFCGEAAVIEDSIDGGGTQKICIECGSVADRQNKETNNVDSQESPLCLETVVCESCGEDLEFGAQSRICSECAPFEKDSSMRNEEEQNQAVFVPPESDPTAAQVVKLSCKSCGGSNLHYNVIGVEEKLVCQDCGSVVESIELTHDSFDMTTRSYGNGTQTLPWFSERSKKRAGLVAGQSKIQDLVKKFALPSELKDEAGEMFEQMYFQKEFLMATVFLKEHLAVACLFVVARRHDYPMSLTHFAKHVRKFKTLLVAKKRLIKVLGIPVSPASFTKQIGLCLAGKGFDNGVVSKVRDVMFLCRKAWLTQGRSREGLITIATYYAYISSPQCEKFIHMKPFRKKFSLPSASLELNRECNAFFLKLAKRLPWVDSESVKLHNLHQYVEDILKYQNSLLHLAFRSVSDDKSPSVLNDSPQKRPSGSEKEVLVPLCMKKPRIEIPPYTDVKVPPGVDLDSTELMDNEFDGEIEKYILSAEEQEAIGPLKALNWDRKTAP</sequence>
<dbReference type="InterPro" id="IPR054078">
    <property type="entry name" value="BRF2-like_C"/>
</dbReference>
<evidence type="ECO:0000256" key="2">
    <source>
        <dbReference type="ARBA" id="ARBA00022833"/>
    </source>
</evidence>
<dbReference type="InterPro" id="IPR000812">
    <property type="entry name" value="TFIIB"/>
</dbReference>
<name>A0ABM1VS22_APLCA</name>
<reference evidence="8" key="1">
    <citation type="submission" date="2025-08" db="UniProtKB">
        <authorList>
            <consortium name="RefSeq"/>
        </authorList>
    </citation>
    <scope>IDENTIFICATION</scope>
</reference>